<keyword evidence="1" id="KW-0812">Transmembrane</keyword>
<keyword evidence="2" id="KW-0732">Signal</keyword>
<name>A0A839UQM2_9GAMM</name>
<gene>
    <name evidence="3" type="ORF">FHS30_002239</name>
</gene>
<dbReference type="Pfam" id="PF13795">
    <property type="entry name" value="HupE_UreJ_2"/>
    <property type="match status" value="1"/>
</dbReference>
<keyword evidence="4" id="KW-1185">Reference proteome</keyword>
<evidence type="ECO:0008006" key="5">
    <source>
        <dbReference type="Google" id="ProtNLM"/>
    </source>
</evidence>
<organism evidence="3 4">
    <name type="scientific">Simiduia aestuariiviva</name>
    <dbReference type="NCBI Taxonomy" id="1510459"/>
    <lineage>
        <taxon>Bacteria</taxon>
        <taxon>Pseudomonadati</taxon>
        <taxon>Pseudomonadota</taxon>
        <taxon>Gammaproteobacteria</taxon>
        <taxon>Cellvibrionales</taxon>
        <taxon>Cellvibrionaceae</taxon>
        <taxon>Simiduia</taxon>
    </lineage>
</organism>
<dbReference type="Proteomes" id="UP000559987">
    <property type="component" value="Unassembled WGS sequence"/>
</dbReference>
<feature type="transmembrane region" description="Helical" evidence="1">
    <location>
        <begin position="181"/>
        <end position="203"/>
    </location>
</feature>
<protein>
    <recommendedName>
        <fullName evidence="5">HupE/UreJ family protein</fullName>
    </recommendedName>
</protein>
<evidence type="ECO:0000313" key="3">
    <source>
        <dbReference type="EMBL" id="MBB3169031.1"/>
    </source>
</evidence>
<evidence type="ECO:0000256" key="1">
    <source>
        <dbReference type="SAM" id="Phobius"/>
    </source>
</evidence>
<keyword evidence="1" id="KW-1133">Transmembrane helix</keyword>
<keyword evidence="1" id="KW-0472">Membrane</keyword>
<feature type="chain" id="PRO_5032447679" description="HupE/UreJ family protein" evidence="2">
    <location>
        <begin position="22"/>
        <end position="360"/>
    </location>
</feature>
<reference evidence="3 4" key="1">
    <citation type="submission" date="2020-08" db="EMBL/GenBank/DDBJ databases">
        <title>Genomic Encyclopedia of Type Strains, Phase III (KMG-III): the genomes of soil and plant-associated and newly described type strains.</title>
        <authorList>
            <person name="Whitman W."/>
        </authorList>
    </citation>
    <scope>NUCLEOTIDE SEQUENCE [LARGE SCALE GENOMIC DNA]</scope>
    <source>
        <strain evidence="3 4">CECT 8571</strain>
    </source>
</reference>
<feature type="signal peptide" evidence="2">
    <location>
        <begin position="1"/>
        <end position="21"/>
    </location>
</feature>
<evidence type="ECO:0000313" key="4">
    <source>
        <dbReference type="Proteomes" id="UP000559987"/>
    </source>
</evidence>
<feature type="transmembrane region" description="Helical" evidence="1">
    <location>
        <begin position="272"/>
        <end position="291"/>
    </location>
</feature>
<dbReference type="PROSITE" id="PS00018">
    <property type="entry name" value="EF_HAND_1"/>
    <property type="match status" value="1"/>
</dbReference>
<feature type="transmembrane region" description="Helical" evidence="1">
    <location>
        <begin position="339"/>
        <end position="357"/>
    </location>
</feature>
<dbReference type="InterPro" id="IPR032809">
    <property type="entry name" value="Put_HupE_UreJ"/>
</dbReference>
<sequence length="360" mass="40102">MKLWFFLVALLLCLNSPAGSAHQLSTGYLQISNSQEHSTQGVLQLRLYDLHLAIGLDQNNDGALTWQELLLRRPALLQYLQSSLTFENQNGQCPWQASEQFSLDNYFNETYLHLPLQVQCADLLSINYRALFDVDSHHKLIVTGQISSQVASHQQRTLLLGENNLWRTAVNYLGLGVSHIWMGWDHLLFLVTLLMSIFILALRQPGSNHASLPTLLARTAWLVTSFTLAHSITLTATALGLLSTSTRWVEVIIAASVLLAALNNVWPMVTRLGWLTFGFGLVHGMGFASVLQEIGLDPQHQLLTVLAFNLGVEVGQLLFLALLIPILYGLQQTRLSSRLSYNAVSLVIAAISIQWIVQRV</sequence>
<dbReference type="InterPro" id="IPR018247">
    <property type="entry name" value="EF_Hand_1_Ca_BS"/>
</dbReference>
<proteinExistence type="predicted"/>
<dbReference type="EMBL" id="JACHXZ010000003">
    <property type="protein sequence ID" value="MBB3169031.1"/>
    <property type="molecule type" value="Genomic_DNA"/>
</dbReference>
<feature type="transmembrane region" description="Helical" evidence="1">
    <location>
        <begin position="303"/>
        <end position="327"/>
    </location>
</feature>
<evidence type="ECO:0000256" key="2">
    <source>
        <dbReference type="SAM" id="SignalP"/>
    </source>
</evidence>
<dbReference type="RefSeq" id="WP_183910528.1">
    <property type="nucleotide sequence ID" value="NZ_JACHXZ010000003.1"/>
</dbReference>
<comment type="caution">
    <text evidence="3">The sequence shown here is derived from an EMBL/GenBank/DDBJ whole genome shotgun (WGS) entry which is preliminary data.</text>
</comment>
<feature type="transmembrane region" description="Helical" evidence="1">
    <location>
        <begin position="248"/>
        <end position="265"/>
    </location>
</feature>
<dbReference type="AlphaFoldDB" id="A0A839UQM2"/>
<accession>A0A839UQM2</accession>
<feature type="transmembrane region" description="Helical" evidence="1">
    <location>
        <begin position="215"/>
        <end position="242"/>
    </location>
</feature>